<evidence type="ECO:0000313" key="1">
    <source>
        <dbReference type="EMBL" id="CAB3958387.1"/>
    </source>
</evidence>
<dbReference type="Proteomes" id="UP000494161">
    <property type="component" value="Unassembled WGS sequence"/>
</dbReference>
<evidence type="ECO:0000313" key="2">
    <source>
        <dbReference type="Proteomes" id="UP000494161"/>
    </source>
</evidence>
<proteinExistence type="predicted"/>
<comment type="caution">
    <text evidence="1">The sequence shown here is derived from an EMBL/GenBank/DDBJ whole genome shotgun (WGS) entry which is preliminary data.</text>
</comment>
<dbReference type="EMBL" id="CADILJ010000100">
    <property type="protein sequence ID" value="CAB3958387.1"/>
    <property type="molecule type" value="Genomic_DNA"/>
</dbReference>
<sequence>MVLANSVNCLENAPLAAAVLVFFRFRYSALSPRSNAPSIACRPSAKPLKEASNWPSAARPISVFFGIALKLSSFVLASASSCCTMRVFSAAPALSPAARCAAAISARMVARSICTYESLTRLLCWTLRLSKALIASALERMLFQPKAIATSAATATANWASIKPVRTFRLLNIFRYFQ</sequence>
<organism evidence="1 2">
    <name type="scientific">Achromobacter ruhlandii</name>
    <dbReference type="NCBI Taxonomy" id="72557"/>
    <lineage>
        <taxon>Bacteria</taxon>
        <taxon>Pseudomonadati</taxon>
        <taxon>Pseudomonadota</taxon>
        <taxon>Betaproteobacteria</taxon>
        <taxon>Burkholderiales</taxon>
        <taxon>Alcaligenaceae</taxon>
        <taxon>Achromobacter</taxon>
    </lineage>
</organism>
<reference evidence="1 2" key="1">
    <citation type="submission" date="2020-04" db="EMBL/GenBank/DDBJ databases">
        <authorList>
            <person name="De Canck E."/>
        </authorList>
    </citation>
    <scope>NUCLEOTIDE SEQUENCE [LARGE SCALE GENOMIC DNA]</scope>
    <source>
        <strain evidence="1 2">LMG 7053</strain>
    </source>
</reference>
<name>A0ABM8M4W9_9BURK</name>
<accession>A0ABM8M4W9</accession>
<keyword evidence="2" id="KW-1185">Reference proteome</keyword>
<protein>
    <submittedName>
        <fullName evidence="1">Uncharacterized protein</fullName>
    </submittedName>
</protein>
<gene>
    <name evidence="1" type="ORF">LMG7053_05620</name>
</gene>